<accession>A0A328F647</accession>
<feature type="region of interest" description="Disordered" evidence="1">
    <location>
        <begin position="68"/>
        <end position="93"/>
    </location>
</feature>
<evidence type="ECO:0000313" key="2">
    <source>
        <dbReference type="EMBL" id="QBH15172.1"/>
    </source>
</evidence>
<evidence type="ECO:0000313" key="5">
    <source>
        <dbReference type="Proteomes" id="UP000293902"/>
    </source>
</evidence>
<evidence type="ECO:0000256" key="1">
    <source>
        <dbReference type="SAM" id="MobiDB-lite"/>
    </source>
</evidence>
<evidence type="ECO:0008006" key="6">
    <source>
        <dbReference type="Google" id="ProtNLM"/>
    </source>
</evidence>
<evidence type="ECO:0000313" key="4">
    <source>
        <dbReference type="Proteomes" id="UP000248798"/>
    </source>
</evidence>
<dbReference type="Proteomes" id="UP000293902">
    <property type="component" value="Chromosome"/>
</dbReference>
<dbReference type="RefSeq" id="WP_111960596.1">
    <property type="nucleotide sequence ID" value="NZ_CP036313.1"/>
</dbReference>
<dbReference type="AlphaFoldDB" id="A0A328F647"/>
<keyword evidence="5" id="KW-1185">Reference proteome</keyword>
<protein>
    <recommendedName>
        <fullName evidence="6">YtxH domain-containing protein</fullName>
    </recommendedName>
</protein>
<evidence type="ECO:0000313" key="3">
    <source>
        <dbReference type="EMBL" id="RAL99947.1"/>
    </source>
</evidence>
<name>A0A328F647_9BACT</name>
<organism evidence="3 4">
    <name type="scientific">Desulfobacter hydrogenophilus</name>
    <dbReference type="NCBI Taxonomy" id="2291"/>
    <lineage>
        <taxon>Bacteria</taxon>
        <taxon>Pseudomonadati</taxon>
        <taxon>Thermodesulfobacteriota</taxon>
        <taxon>Desulfobacteria</taxon>
        <taxon>Desulfobacterales</taxon>
        <taxon>Desulfobacteraceae</taxon>
        <taxon>Desulfobacter</taxon>
    </lineage>
</organism>
<dbReference type="PROSITE" id="PS51257">
    <property type="entry name" value="PROKAR_LIPOPROTEIN"/>
    <property type="match status" value="1"/>
</dbReference>
<reference evidence="3 4" key="1">
    <citation type="submission" date="2018-06" db="EMBL/GenBank/DDBJ databases">
        <title>Complete Genome Sequence of Desulfobacter hydrogenophilus (DSM3380).</title>
        <authorList>
            <person name="Marietou A."/>
            <person name="Schreiber L."/>
            <person name="Marshall I."/>
            <person name="Jorgensen B."/>
        </authorList>
    </citation>
    <scope>NUCLEOTIDE SEQUENCE [LARGE SCALE GENOMIC DNA]</scope>
    <source>
        <strain evidence="3 4">DSM 3380</strain>
    </source>
</reference>
<dbReference type="Gene3D" id="1.10.287.700">
    <property type="entry name" value="Helix hairpin bin"/>
    <property type="match status" value="1"/>
</dbReference>
<sequence length="93" mass="10015">MNLKKLIVVSLFSTALMLMGCEKEGPMEDAGGKVDNVIEKTGETVEEAEEKMDSAIEKAGDTMEEAKEKMDSAIEKAGDTVEDAGDKIKDTTN</sequence>
<reference evidence="2 5" key="2">
    <citation type="submission" date="2019-02" db="EMBL/GenBank/DDBJ databases">
        <title>Complete genome sequence of Desulfobacter hydrogenophilus AcRS1.</title>
        <authorList>
            <person name="Marietou A."/>
            <person name="Lund M.B."/>
            <person name="Marshall I.P.G."/>
            <person name="Schreiber L."/>
            <person name="Jorgensen B."/>
        </authorList>
    </citation>
    <scope>NUCLEOTIDE SEQUENCE [LARGE SCALE GENOMIC DNA]</scope>
    <source>
        <strain evidence="2 5">AcRS1</strain>
    </source>
</reference>
<proteinExistence type="predicted"/>
<dbReference type="Proteomes" id="UP000248798">
    <property type="component" value="Unassembled WGS sequence"/>
</dbReference>
<dbReference type="EMBL" id="QLNI01000078">
    <property type="protein sequence ID" value="RAL99947.1"/>
    <property type="molecule type" value="Genomic_DNA"/>
</dbReference>
<dbReference type="EMBL" id="CP036313">
    <property type="protein sequence ID" value="QBH15172.1"/>
    <property type="molecule type" value="Genomic_DNA"/>
</dbReference>
<gene>
    <name evidence="3" type="ORF">DO021_21740</name>
    <name evidence="2" type="ORF">EYB58_20960</name>
</gene>